<evidence type="ECO:0008006" key="4">
    <source>
        <dbReference type="Google" id="ProtNLM"/>
    </source>
</evidence>
<sequence length="214" mass="24892">MRNIKTLILISVFFAFGCTYAQNLTEDEAEKYSSQKSVVEFKFYGEIQLFNPTFFGEHFLNQAYEQSALGFGLYMNLLNYRKFNLGIEYSSFRSSLTDASLAGNFERSTYRTYFAQLNYEILKTNNFNAGISLGYGANYVRQFTRSTRRGRYSTDEWRTGAYLIYEFTKTFNLSFRANYLTTNANIERPSQADDLFGRTHLMNLSLGFIFKFGN</sequence>
<keyword evidence="1" id="KW-0732">Signal</keyword>
<protein>
    <recommendedName>
        <fullName evidence="4">Outer membrane protein beta-barrel domain-containing protein</fullName>
    </recommendedName>
</protein>
<reference evidence="2 3" key="1">
    <citation type="journal article" date="2019" name="Int. J. Syst. Evol. Microbiol.">
        <title>The Global Catalogue of Microorganisms (GCM) 10K type strain sequencing project: providing services to taxonomists for standard genome sequencing and annotation.</title>
        <authorList>
            <consortium name="The Broad Institute Genomics Platform"/>
            <consortium name="The Broad Institute Genome Sequencing Center for Infectious Disease"/>
            <person name="Wu L."/>
            <person name="Ma J."/>
        </authorList>
    </citation>
    <scope>NUCLEOTIDE SEQUENCE [LARGE SCALE GENOMIC DNA]</scope>
    <source>
        <strain evidence="2 3">JCM 16231</strain>
    </source>
</reference>
<accession>A0ABN1K640</accession>
<gene>
    <name evidence="2" type="ORF">GCM10009433_10830</name>
</gene>
<evidence type="ECO:0000256" key="1">
    <source>
        <dbReference type="SAM" id="SignalP"/>
    </source>
</evidence>
<keyword evidence="3" id="KW-1185">Reference proteome</keyword>
<organism evidence="2 3">
    <name type="scientific">Psychroflexus lacisalsi</name>
    <dbReference type="NCBI Taxonomy" id="503928"/>
    <lineage>
        <taxon>Bacteria</taxon>
        <taxon>Pseudomonadati</taxon>
        <taxon>Bacteroidota</taxon>
        <taxon>Flavobacteriia</taxon>
        <taxon>Flavobacteriales</taxon>
        <taxon>Flavobacteriaceae</taxon>
        <taxon>Psychroflexus</taxon>
    </lineage>
</organism>
<dbReference type="Proteomes" id="UP001500185">
    <property type="component" value="Unassembled WGS sequence"/>
</dbReference>
<dbReference type="EMBL" id="BAAAGG010000005">
    <property type="protein sequence ID" value="GAA0755915.1"/>
    <property type="molecule type" value="Genomic_DNA"/>
</dbReference>
<evidence type="ECO:0000313" key="2">
    <source>
        <dbReference type="EMBL" id="GAA0755915.1"/>
    </source>
</evidence>
<feature type="chain" id="PRO_5045319283" description="Outer membrane protein beta-barrel domain-containing protein" evidence="1">
    <location>
        <begin position="22"/>
        <end position="214"/>
    </location>
</feature>
<proteinExistence type="predicted"/>
<feature type="signal peptide" evidence="1">
    <location>
        <begin position="1"/>
        <end position="21"/>
    </location>
</feature>
<name>A0ABN1K640_9FLAO</name>
<evidence type="ECO:0000313" key="3">
    <source>
        <dbReference type="Proteomes" id="UP001500185"/>
    </source>
</evidence>
<dbReference type="RefSeq" id="WP_224453612.1">
    <property type="nucleotide sequence ID" value="NZ_BAAAGG010000005.1"/>
</dbReference>
<comment type="caution">
    <text evidence="2">The sequence shown here is derived from an EMBL/GenBank/DDBJ whole genome shotgun (WGS) entry which is preliminary data.</text>
</comment>
<dbReference type="PROSITE" id="PS51257">
    <property type="entry name" value="PROKAR_LIPOPROTEIN"/>
    <property type="match status" value="1"/>
</dbReference>